<protein>
    <recommendedName>
        <fullName evidence="6">LPXTG-motif cell wall anchor domain-containing protein</fullName>
    </recommendedName>
</protein>
<evidence type="ECO:0000256" key="3">
    <source>
        <dbReference type="SAM" id="SignalP"/>
    </source>
</evidence>
<keyword evidence="2" id="KW-1133">Transmembrane helix</keyword>
<evidence type="ECO:0000313" key="4">
    <source>
        <dbReference type="EMBL" id="SNY62229.1"/>
    </source>
</evidence>
<reference evidence="4 5" key="1">
    <citation type="submission" date="2017-09" db="EMBL/GenBank/DDBJ databases">
        <authorList>
            <person name="Ehlers B."/>
            <person name="Leendertz F.H."/>
        </authorList>
    </citation>
    <scope>NUCLEOTIDE SEQUENCE [LARGE SCALE GENOMIC DNA]</scope>
    <source>
        <strain evidence="4 5">CGMCC 4.6857</strain>
    </source>
</reference>
<evidence type="ECO:0000313" key="5">
    <source>
        <dbReference type="Proteomes" id="UP000219612"/>
    </source>
</evidence>
<evidence type="ECO:0000256" key="2">
    <source>
        <dbReference type="SAM" id="Phobius"/>
    </source>
</evidence>
<feature type="compositionally biased region" description="Low complexity" evidence="1">
    <location>
        <begin position="147"/>
        <end position="163"/>
    </location>
</feature>
<dbReference type="OrthoDB" id="3298787at2"/>
<feature type="transmembrane region" description="Helical" evidence="2">
    <location>
        <begin position="239"/>
        <end position="261"/>
    </location>
</feature>
<gene>
    <name evidence="4" type="ORF">SAMN05421748_123107</name>
</gene>
<dbReference type="Proteomes" id="UP000219612">
    <property type="component" value="Unassembled WGS sequence"/>
</dbReference>
<accession>A0A285JPK6</accession>
<keyword evidence="5" id="KW-1185">Reference proteome</keyword>
<name>A0A285JPK6_9ACTN</name>
<dbReference type="EMBL" id="OBDY01000023">
    <property type="protein sequence ID" value="SNY62229.1"/>
    <property type="molecule type" value="Genomic_DNA"/>
</dbReference>
<sequence>MLRYTTGAALIVAGVAALAMQAPAAAADNLGTLTFDPPTGTDLLAPKVHTPAGCPDTTDGYAAIITGPGAFADGYAITPTRDVNFSTTEGFDVQLGLNFRDVATELGTVVAPGDYQITVNCVDMFKLEPEASFTGRVTFTAAPTADDPALMTYTTGPAGTTGPTTPPTTSPTATESPSPTPTETESPSPTATTTAPETTSTPDATTPAVIVPATTSPAVSTSPVAATGGLPITGPPTGALVTVGVLFILLGAVIVAGTGSYGRNPQW</sequence>
<dbReference type="RefSeq" id="WP_097326617.1">
    <property type="nucleotide sequence ID" value="NZ_OBDY01000023.1"/>
</dbReference>
<evidence type="ECO:0008006" key="6">
    <source>
        <dbReference type="Google" id="ProtNLM"/>
    </source>
</evidence>
<feature type="signal peptide" evidence="3">
    <location>
        <begin position="1"/>
        <end position="24"/>
    </location>
</feature>
<feature type="chain" id="PRO_5038617580" description="LPXTG-motif cell wall anchor domain-containing protein" evidence="3">
    <location>
        <begin position="25"/>
        <end position="267"/>
    </location>
</feature>
<dbReference type="AlphaFoldDB" id="A0A285JPK6"/>
<proteinExistence type="predicted"/>
<feature type="compositionally biased region" description="Low complexity" evidence="1">
    <location>
        <begin position="170"/>
        <end position="207"/>
    </location>
</feature>
<keyword evidence="2" id="KW-0812">Transmembrane</keyword>
<evidence type="ECO:0000256" key="1">
    <source>
        <dbReference type="SAM" id="MobiDB-lite"/>
    </source>
</evidence>
<feature type="region of interest" description="Disordered" evidence="1">
    <location>
        <begin position="147"/>
        <end position="207"/>
    </location>
</feature>
<organism evidence="4 5">
    <name type="scientific">Paractinoplanes atraurantiacus</name>
    <dbReference type="NCBI Taxonomy" id="1036182"/>
    <lineage>
        <taxon>Bacteria</taxon>
        <taxon>Bacillati</taxon>
        <taxon>Actinomycetota</taxon>
        <taxon>Actinomycetes</taxon>
        <taxon>Micromonosporales</taxon>
        <taxon>Micromonosporaceae</taxon>
        <taxon>Paractinoplanes</taxon>
    </lineage>
</organism>
<keyword evidence="2" id="KW-0472">Membrane</keyword>
<keyword evidence="3" id="KW-0732">Signal</keyword>